<keyword evidence="1" id="KW-0175">Coiled coil</keyword>
<feature type="coiled-coil region" evidence="1">
    <location>
        <begin position="13"/>
        <end position="43"/>
    </location>
</feature>
<gene>
    <name evidence="2" type="ORF">MNBD_NITROSPINAE04-2361</name>
</gene>
<organism evidence="2">
    <name type="scientific">hydrothermal vent metagenome</name>
    <dbReference type="NCBI Taxonomy" id="652676"/>
    <lineage>
        <taxon>unclassified sequences</taxon>
        <taxon>metagenomes</taxon>
        <taxon>ecological metagenomes</taxon>
    </lineage>
</organism>
<sequence length="43" mass="5179">TKADYSIDGDYSRKDAEQTIEEVKRIKNKIKETSKNYFRHENE</sequence>
<evidence type="ECO:0000256" key="1">
    <source>
        <dbReference type="SAM" id="Coils"/>
    </source>
</evidence>
<dbReference type="EMBL" id="UOGA01000233">
    <property type="protein sequence ID" value="VAX22939.1"/>
    <property type="molecule type" value="Genomic_DNA"/>
</dbReference>
<dbReference type="AlphaFoldDB" id="A0A3B1BYB0"/>
<accession>A0A3B1BYB0</accession>
<reference evidence="2" key="1">
    <citation type="submission" date="2018-06" db="EMBL/GenBank/DDBJ databases">
        <authorList>
            <person name="Zhirakovskaya E."/>
        </authorList>
    </citation>
    <scope>NUCLEOTIDE SEQUENCE</scope>
</reference>
<protein>
    <submittedName>
        <fullName evidence="2">Uncharacterized protein</fullName>
    </submittedName>
</protein>
<proteinExistence type="predicted"/>
<evidence type="ECO:0000313" key="2">
    <source>
        <dbReference type="EMBL" id="VAX22939.1"/>
    </source>
</evidence>
<feature type="non-terminal residue" evidence="2">
    <location>
        <position position="1"/>
    </location>
</feature>
<name>A0A3B1BYB0_9ZZZZ</name>